<gene>
    <name evidence="2" type="ORF">FHR32_002737</name>
</gene>
<protein>
    <submittedName>
        <fullName evidence="2">Uncharacterized protein</fullName>
    </submittedName>
</protein>
<evidence type="ECO:0000256" key="1">
    <source>
        <dbReference type="SAM" id="Phobius"/>
    </source>
</evidence>
<keyword evidence="1" id="KW-0812">Transmembrane</keyword>
<evidence type="ECO:0000313" key="3">
    <source>
        <dbReference type="Proteomes" id="UP000534286"/>
    </source>
</evidence>
<dbReference type="Proteomes" id="UP000534286">
    <property type="component" value="Unassembled WGS sequence"/>
</dbReference>
<dbReference type="RefSeq" id="WP_184754606.1">
    <property type="nucleotide sequence ID" value="NZ_BAABEK010000048.1"/>
</dbReference>
<dbReference type="EMBL" id="JACHJU010000001">
    <property type="protein sequence ID" value="MBB4938432.1"/>
    <property type="molecule type" value="Genomic_DNA"/>
</dbReference>
<proteinExistence type="predicted"/>
<keyword evidence="1" id="KW-0472">Membrane</keyword>
<reference evidence="2 3" key="1">
    <citation type="submission" date="2020-08" db="EMBL/GenBank/DDBJ databases">
        <title>Sequencing the genomes of 1000 actinobacteria strains.</title>
        <authorList>
            <person name="Klenk H.-P."/>
        </authorList>
    </citation>
    <scope>NUCLEOTIDE SEQUENCE [LARGE SCALE GENOMIC DNA]</scope>
    <source>
        <strain evidence="2 3">DSM 43023</strain>
    </source>
</reference>
<name>A0A7W7RUK5_9ACTN</name>
<keyword evidence="3" id="KW-1185">Reference proteome</keyword>
<feature type="transmembrane region" description="Helical" evidence="1">
    <location>
        <begin position="6"/>
        <end position="24"/>
    </location>
</feature>
<evidence type="ECO:0000313" key="2">
    <source>
        <dbReference type="EMBL" id="MBB4938432.1"/>
    </source>
</evidence>
<comment type="caution">
    <text evidence="2">The sequence shown here is derived from an EMBL/GenBank/DDBJ whole genome shotgun (WGS) entry which is preliminary data.</text>
</comment>
<sequence>MANFFLWWYALGAGLLNGIAHFVFPIIKGGYFPGPYIADGHFILSGLLNYILIRENRTLKAAEREA</sequence>
<keyword evidence="1" id="KW-1133">Transmembrane helix</keyword>
<dbReference type="AlphaFoldDB" id="A0A7W7RUK5"/>
<organism evidence="2 3">
    <name type="scientific">Streptosporangium album</name>
    <dbReference type="NCBI Taxonomy" id="47479"/>
    <lineage>
        <taxon>Bacteria</taxon>
        <taxon>Bacillati</taxon>
        <taxon>Actinomycetota</taxon>
        <taxon>Actinomycetes</taxon>
        <taxon>Streptosporangiales</taxon>
        <taxon>Streptosporangiaceae</taxon>
        <taxon>Streptosporangium</taxon>
    </lineage>
</organism>
<feature type="transmembrane region" description="Helical" evidence="1">
    <location>
        <begin position="36"/>
        <end position="53"/>
    </location>
</feature>
<accession>A0A7W7RUK5</accession>